<sequence length="202" mass="23722">MVSFNNVTIPARRTDLLHLKRTVYRMECGQCSSQDGLPNIIIVKVQKQGWEDEFAQEIAAYHRLQPLQGLLIPKFFGTGYFMDRPALVISEIVGTTLERLAQSKLDFSRDVLESQLTIALRTFYDRGVEYWDDRLDKFFFCENEKFMIVDLEQTHFFHEDEAWEDNVNYGNVQGLMWRFSCMRAERSNCSGPLQLRETEIEK</sequence>
<reference evidence="1" key="1">
    <citation type="submission" date="2021-07" db="EMBL/GenBank/DDBJ databases">
        <authorList>
            <person name="Branca A.L. A."/>
        </authorList>
    </citation>
    <scope>NUCLEOTIDE SEQUENCE</scope>
</reference>
<dbReference type="EMBL" id="CAJVPD010000304">
    <property type="protein sequence ID" value="CAG8430037.1"/>
    <property type="molecule type" value="Genomic_DNA"/>
</dbReference>
<accession>A0A9W4K451</accession>
<comment type="caution">
    <text evidence="1">The sequence shown here is derived from an EMBL/GenBank/DDBJ whole genome shotgun (WGS) entry which is preliminary data.</text>
</comment>
<protein>
    <recommendedName>
        <fullName evidence="3">Protein kinase domain-containing protein</fullName>
    </recommendedName>
</protein>
<name>A0A9W4K451_9EURO</name>
<evidence type="ECO:0000313" key="1">
    <source>
        <dbReference type="EMBL" id="CAG8430037.1"/>
    </source>
</evidence>
<proteinExistence type="predicted"/>
<dbReference type="Proteomes" id="UP001152592">
    <property type="component" value="Unassembled WGS sequence"/>
</dbReference>
<evidence type="ECO:0008006" key="3">
    <source>
        <dbReference type="Google" id="ProtNLM"/>
    </source>
</evidence>
<gene>
    <name evidence="1" type="ORF">PSALAMII_LOCUS10897</name>
</gene>
<dbReference type="AlphaFoldDB" id="A0A9W4K451"/>
<dbReference type="InterPro" id="IPR011009">
    <property type="entry name" value="Kinase-like_dom_sf"/>
</dbReference>
<dbReference type="SUPFAM" id="SSF56112">
    <property type="entry name" value="Protein kinase-like (PK-like)"/>
    <property type="match status" value="1"/>
</dbReference>
<organism evidence="1 2">
    <name type="scientific">Penicillium salamii</name>
    <dbReference type="NCBI Taxonomy" id="1612424"/>
    <lineage>
        <taxon>Eukaryota</taxon>
        <taxon>Fungi</taxon>
        <taxon>Dikarya</taxon>
        <taxon>Ascomycota</taxon>
        <taxon>Pezizomycotina</taxon>
        <taxon>Eurotiomycetes</taxon>
        <taxon>Eurotiomycetidae</taxon>
        <taxon>Eurotiales</taxon>
        <taxon>Aspergillaceae</taxon>
        <taxon>Penicillium</taxon>
    </lineage>
</organism>
<evidence type="ECO:0000313" key="2">
    <source>
        <dbReference type="Proteomes" id="UP001152592"/>
    </source>
</evidence>
<dbReference type="OrthoDB" id="958254at2759"/>